<feature type="region of interest" description="Disordered" evidence="1">
    <location>
        <begin position="45"/>
        <end position="64"/>
    </location>
</feature>
<feature type="region of interest" description="Disordered" evidence="1">
    <location>
        <begin position="1"/>
        <end position="22"/>
    </location>
</feature>
<evidence type="ECO:0000313" key="2">
    <source>
        <dbReference type="EMBL" id="GGP03774.1"/>
    </source>
</evidence>
<comment type="caution">
    <text evidence="2">The sequence shown here is derived from an EMBL/GenBank/DDBJ whole genome shotgun (WGS) entry which is preliminary data.</text>
</comment>
<gene>
    <name evidence="2" type="ORF">GCM10012278_16410</name>
</gene>
<protein>
    <submittedName>
        <fullName evidence="2">Uncharacterized protein</fullName>
    </submittedName>
</protein>
<feature type="compositionally biased region" description="Basic residues" evidence="1">
    <location>
        <begin position="9"/>
        <end position="20"/>
    </location>
</feature>
<evidence type="ECO:0000313" key="3">
    <source>
        <dbReference type="Proteomes" id="UP000660745"/>
    </source>
</evidence>
<sequence>MTIAMIATCRRKSNSRRPIRRTGSTISVKGENVVPAPLLMAPILQKSGHHERAYPPVPQPPVRR</sequence>
<proteinExistence type="predicted"/>
<reference evidence="2" key="2">
    <citation type="submission" date="2020-09" db="EMBL/GenBank/DDBJ databases">
        <authorList>
            <person name="Sun Q."/>
            <person name="Zhou Y."/>
        </authorList>
    </citation>
    <scope>NUCLEOTIDE SEQUENCE</scope>
    <source>
        <strain evidence="2">CGMCC 4.7430</strain>
    </source>
</reference>
<dbReference type="EMBL" id="BMNK01000002">
    <property type="protein sequence ID" value="GGP03774.1"/>
    <property type="molecule type" value="Genomic_DNA"/>
</dbReference>
<accession>A0A918A1G6</accession>
<feature type="compositionally biased region" description="Pro residues" evidence="1">
    <location>
        <begin position="55"/>
        <end position="64"/>
    </location>
</feature>
<reference evidence="2" key="1">
    <citation type="journal article" date="2014" name="Int. J. Syst. Evol. Microbiol.">
        <title>Complete genome sequence of Corynebacterium casei LMG S-19264T (=DSM 44701T), isolated from a smear-ripened cheese.</title>
        <authorList>
            <consortium name="US DOE Joint Genome Institute (JGI-PGF)"/>
            <person name="Walter F."/>
            <person name="Albersmeier A."/>
            <person name="Kalinowski J."/>
            <person name="Ruckert C."/>
        </authorList>
    </citation>
    <scope>NUCLEOTIDE SEQUENCE</scope>
    <source>
        <strain evidence="2">CGMCC 4.7430</strain>
    </source>
</reference>
<evidence type="ECO:0000256" key="1">
    <source>
        <dbReference type="SAM" id="MobiDB-lite"/>
    </source>
</evidence>
<dbReference type="Proteomes" id="UP000660745">
    <property type="component" value="Unassembled WGS sequence"/>
</dbReference>
<dbReference type="AlphaFoldDB" id="A0A918A1G6"/>
<organism evidence="2 3">
    <name type="scientific">Nonomuraea glycinis</name>
    <dbReference type="NCBI Taxonomy" id="2047744"/>
    <lineage>
        <taxon>Bacteria</taxon>
        <taxon>Bacillati</taxon>
        <taxon>Actinomycetota</taxon>
        <taxon>Actinomycetes</taxon>
        <taxon>Streptosporangiales</taxon>
        <taxon>Streptosporangiaceae</taxon>
        <taxon>Nonomuraea</taxon>
    </lineage>
</organism>
<keyword evidence="3" id="KW-1185">Reference proteome</keyword>
<name>A0A918A1G6_9ACTN</name>